<dbReference type="Gene3D" id="2.70.70.10">
    <property type="entry name" value="Glucose Permease (Domain IIA)"/>
    <property type="match status" value="1"/>
</dbReference>
<dbReference type="Gene3D" id="3.10.350.10">
    <property type="entry name" value="LysM domain"/>
    <property type="match status" value="2"/>
</dbReference>
<dbReference type="PROSITE" id="PS51257">
    <property type="entry name" value="PROKAR_LIPOPROTEIN"/>
    <property type="match status" value="1"/>
</dbReference>
<sequence>MRYKIMFDKKYLSILKVPILLLSAGLYGCTFQPPSFPILSGSSSSSQKSEAKVYRYLPPTALPKRKPTPPPRPQTFEQGTGTVAGNEIPALFPNRIPLPKRNPRRGNTKVQALNNSDNKTATNSGLQTISTSKNGASDNATFRYKVMRGDSVYSISRDKRVSIRELIILNKLSAPYKLVAGQVIQLPVSKEHVVAGGDTIYGISRRYGVETTELVRINKIQPPYSLRVGQRLNLPALRKSTVSSAAVTKKAVRSTIKKQTVSAPSTQDSAVNRVPEAKNFTGPVPKPLPRSASNFLRPVNGKIISTFGPKPGGIHNDGMNIEAKKGTTVKAAENGVVVYAGSELKGFGQMLLVKHSDGWVTAYAHTDQLLVGRGQRVKRGQAIAKVGSTGNVSKPQLHFEIRKGSEAVNPAKLITK</sequence>
<dbReference type="InterPro" id="IPR050570">
    <property type="entry name" value="Cell_wall_metabolism_enzyme"/>
</dbReference>
<feature type="region of interest" description="Disordered" evidence="2">
    <location>
        <begin position="58"/>
        <end position="134"/>
    </location>
</feature>
<comment type="caution">
    <text evidence="4">The sequence shown here is derived from an EMBL/GenBank/DDBJ whole genome shotgun (WGS) entry which is preliminary data.</text>
</comment>
<dbReference type="InterPro" id="IPR016047">
    <property type="entry name" value="M23ase_b-sheet_dom"/>
</dbReference>
<dbReference type="InterPro" id="IPR011055">
    <property type="entry name" value="Dup_hybrid_motif"/>
</dbReference>
<dbReference type="PROSITE" id="PS51782">
    <property type="entry name" value="LYSM"/>
    <property type="match status" value="2"/>
</dbReference>
<dbReference type="InterPro" id="IPR036779">
    <property type="entry name" value="LysM_dom_sf"/>
</dbReference>
<dbReference type="SMART" id="SM00257">
    <property type="entry name" value="LysM"/>
    <property type="match status" value="2"/>
</dbReference>
<evidence type="ECO:0000256" key="2">
    <source>
        <dbReference type="SAM" id="MobiDB-lite"/>
    </source>
</evidence>
<dbReference type="EMBL" id="JBHUII010000011">
    <property type="protein sequence ID" value="MFD2207484.1"/>
    <property type="molecule type" value="Genomic_DNA"/>
</dbReference>
<proteinExistence type="inferred from homology"/>
<dbReference type="Pfam" id="PF01476">
    <property type="entry name" value="LysM"/>
    <property type="match status" value="2"/>
</dbReference>
<comment type="similarity">
    <text evidence="1">Belongs to the E.coli NlpD/Haemophilus LppB family.</text>
</comment>
<dbReference type="Proteomes" id="UP001597294">
    <property type="component" value="Unassembled WGS sequence"/>
</dbReference>
<gene>
    <name evidence="4" type="ORF">ACFSKO_17825</name>
</gene>
<evidence type="ECO:0000259" key="3">
    <source>
        <dbReference type="PROSITE" id="PS51782"/>
    </source>
</evidence>
<dbReference type="Pfam" id="PF01551">
    <property type="entry name" value="Peptidase_M23"/>
    <property type="match status" value="1"/>
</dbReference>
<evidence type="ECO:0000313" key="4">
    <source>
        <dbReference type="EMBL" id="MFD2207484.1"/>
    </source>
</evidence>
<organism evidence="4 5">
    <name type="scientific">Kiloniella antarctica</name>
    <dbReference type="NCBI Taxonomy" id="1550907"/>
    <lineage>
        <taxon>Bacteria</taxon>
        <taxon>Pseudomonadati</taxon>
        <taxon>Pseudomonadota</taxon>
        <taxon>Alphaproteobacteria</taxon>
        <taxon>Rhodospirillales</taxon>
        <taxon>Kiloniellaceae</taxon>
        <taxon>Kiloniella</taxon>
    </lineage>
</organism>
<dbReference type="SUPFAM" id="SSF54106">
    <property type="entry name" value="LysM domain"/>
    <property type="match status" value="1"/>
</dbReference>
<dbReference type="PANTHER" id="PTHR21666">
    <property type="entry name" value="PEPTIDASE-RELATED"/>
    <property type="match status" value="1"/>
</dbReference>
<dbReference type="InterPro" id="IPR018392">
    <property type="entry name" value="LysM"/>
</dbReference>
<dbReference type="SUPFAM" id="SSF51261">
    <property type="entry name" value="Duplicated hybrid motif"/>
    <property type="match status" value="1"/>
</dbReference>
<evidence type="ECO:0000256" key="1">
    <source>
        <dbReference type="ARBA" id="ARBA00038420"/>
    </source>
</evidence>
<feature type="domain" description="LysM" evidence="3">
    <location>
        <begin position="190"/>
        <end position="234"/>
    </location>
</feature>
<feature type="domain" description="LysM" evidence="3">
    <location>
        <begin position="142"/>
        <end position="186"/>
    </location>
</feature>
<dbReference type="PANTHER" id="PTHR21666:SF263">
    <property type="entry name" value="MUREIN HYDROLASE ACTIVATOR NLPD"/>
    <property type="match status" value="1"/>
</dbReference>
<dbReference type="CDD" id="cd12797">
    <property type="entry name" value="M23_peptidase"/>
    <property type="match status" value="1"/>
</dbReference>
<reference evidence="5" key="1">
    <citation type="journal article" date="2019" name="Int. J. Syst. Evol. Microbiol.">
        <title>The Global Catalogue of Microorganisms (GCM) 10K type strain sequencing project: providing services to taxonomists for standard genome sequencing and annotation.</title>
        <authorList>
            <consortium name="The Broad Institute Genomics Platform"/>
            <consortium name="The Broad Institute Genome Sequencing Center for Infectious Disease"/>
            <person name="Wu L."/>
            <person name="Ma J."/>
        </authorList>
    </citation>
    <scope>NUCLEOTIDE SEQUENCE [LARGE SCALE GENOMIC DNA]</scope>
    <source>
        <strain evidence="5">CGMCC 4.7192</strain>
    </source>
</reference>
<dbReference type="CDD" id="cd00118">
    <property type="entry name" value="LysM"/>
    <property type="match status" value="2"/>
</dbReference>
<keyword evidence="5" id="KW-1185">Reference proteome</keyword>
<dbReference type="RefSeq" id="WP_380254149.1">
    <property type="nucleotide sequence ID" value="NZ_JBHUII010000011.1"/>
</dbReference>
<feature type="compositionally biased region" description="Polar residues" evidence="2">
    <location>
        <begin position="108"/>
        <end position="134"/>
    </location>
</feature>
<evidence type="ECO:0000313" key="5">
    <source>
        <dbReference type="Proteomes" id="UP001597294"/>
    </source>
</evidence>
<name>A0ABW5BPH1_9PROT</name>
<protein>
    <submittedName>
        <fullName evidence="4">Peptidoglycan DD-metalloendopeptidase family protein</fullName>
    </submittedName>
</protein>
<accession>A0ABW5BPH1</accession>